<evidence type="ECO:0000313" key="4">
    <source>
        <dbReference type="Proteomes" id="UP001225644"/>
    </source>
</evidence>
<dbReference type="Pfam" id="PF12773">
    <property type="entry name" value="DZR"/>
    <property type="match status" value="1"/>
</dbReference>
<evidence type="ECO:0000313" key="3">
    <source>
        <dbReference type="EMBL" id="MDQ0285703.1"/>
    </source>
</evidence>
<organism evidence="3 4">
    <name type="scientific">Desulfofundulus luciae</name>
    <dbReference type="NCBI Taxonomy" id="74702"/>
    <lineage>
        <taxon>Bacteria</taxon>
        <taxon>Bacillati</taxon>
        <taxon>Bacillota</taxon>
        <taxon>Clostridia</taxon>
        <taxon>Eubacteriales</taxon>
        <taxon>Peptococcaceae</taxon>
        <taxon>Desulfofundulus</taxon>
    </lineage>
</organism>
<dbReference type="Pfam" id="PF17957">
    <property type="entry name" value="Big_7"/>
    <property type="match status" value="1"/>
</dbReference>
<sequence>MNKCPHCSFEITGEGARFCPRCGGALLPEGATEAKQPAEEKKTGDAARIGEAFGYCPHCQAPLTRPGQKFCGRCGQKILPEAETEKPGRSQKVASFQKPPLPAHPAVLQSRRAPWIILAFIVIILLAGGGFAWGYFQGYFLDTRPPQVMITSPAGDKQVVLLPGKSAQESIEIAASDNRRLKKVELFLNGALVKQFEKGEPFVYKWSTKEEGEYTFQAFAYDNCGNKSNSGPVVITAAKVEVERVAGGVADLAGEIKRIEMAIYGHYENIPDNLALAYSYFSTRYQSKVPLENWVKGFPHTISDTVDRVKVTYLSPFQATAEINLTSKDNTGEGKILIREWAGKWQLVKEWGEWKLDEPQIKKVAEYYE</sequence>
<dbReference type="RefSeq" id="WP_307400030.1">
    <property type="nucleotide sequence ID" value="NZ_JAUSUX010000004.1"/>
</dbReference>
<feature type="transmembrane region" description="Helical" evidence="1">
    <location>
        <begin position="115"/>
        <end position="136"/>
    </location>
</feature>
<protein>
    <recommendedName>
        <fullName evidence="2">DZANK-type domain-containing protein</fullName>
    </recommendedName>
</protein>
<keyword evidence="1" id="KW-0472">Membrane</keyword>
<accession>A0ABU0AZ00</accession>
<proteinExistence type="predicted"/>
<evidence type="ECO:0000256" key="1">
    <source>
        <dbReference type="SAM" id="Phobius"/>
    </source>
</evidence>
<keyword evidence="1" id="KW-1133">Transmembrane helix</keyword>
<reference evidence="3 4" key="1">
    <citation type="submission" date="2023-07" db="EMBL/GenBank/DDBJ databases">
        <title>Genomic Encyclopedia of Type Strains, Phase IV (KMG-IV): sequencing the most valuable type-strain genomes for metagenomic binning, comparative biology and taxonomic classification.</title>
        <authorList>
            <person name="Goeker M."/>
        </authorList>
    </citation>
    <scope>NUCLEOTIDE SEQUENCE [LARGE SCALE GENOMIC DNA]</scope>
    <source>
        <strain evidence="3 4">DSM 12396</strain>
    </source>
</reference>
<dbReference type="Proteomes" id="UP001225644">
    <property type="component" value="Unassembled WGS sequence"/>
</dbReference>
<dbReference type="EMBL" id="JAUSUX010000004">
    <property type="protein sequence ID" value="MDQ0285703.1"/>
    <property type="molecule type" value="Genomic_DNA"/>
</dbReference>
<evidence type="ECO:0000259" key="2">
    <source>
        <dbReference type="Pfam" id="PF12773"/>
    </source>
</evidence>
<gene>
    <name evidence="3" type="ORF">J2Z49_000807</name>
</gene>
<feature type="domain" description="DZANK-type" evidence="2">
    <location>
        <begin position="4"/>
        <end position="75"/>
    </location>
</feature>
<dbReference type="InterPro" id="IPR013783">
    <property type="entry name" value="Ig-like_fold"/>
</dbReference>
<name>A0ABU0AZ00_9FIRM</name>
<keyword evidence="4" id="KW-1185">Reference proteome</keyword>
<comment type="caution">
    <text evidence="3">The sequence shown here is derived from an EMBL/GenBank/DDBJ whole genome shotgun (WGS) entry which is preliminary data.</text>
</comment>
<dbReference type="Gene3D" id="2.60.40.10">
    <property type="entry name" value="Immunoglobulins"/>
    <property type="match status" value="1"/>
</dbReference>
<keyword evidence="1" id="KW-0812">Transmembrane</keyword>
<dbReference type="InterPro" id="IPR025874">
    <property type="entry name" value="DZR"/>
</dbReference>